<dbReference type="EMBL" id="LAZR01022786">
    <property type="protein sequence ID" value="KKL80657.1"/>
    <property type="molecule type" value="Genomic_DNA"/>
</dbReference>
<accession>A0A0F9HZT9</accession>
<dbReference type="AlphaFoldDB" id="A0A0F9HZT9"/>
<reference evidence="1" key="1">
    <citation type="journal article" date="2015" name="Nature">
        <title>Complex archaea that bridge the gap between prokaryotes and eukaryotes.</title>
        <authorList>
            <person name="Spang A."/>
            <person name="Saw J.H."/>
            <person name="Jorgensen S.L."/>
            <person name="Zaremba-Niedzwiedzka K."/>
            <person name="Martijn J."/>
            <person name="Lind A.E."/>
            <person name="van Eijk R."/>
            <person name="Schleper C."/>
            <person name="Guy L."/>
            <person name="Ettema T.J."/>
        </authorList>
    </citation>
    <scope>NUCLEOTIDE SEQUENCE</scope>
</reference>
<evidence type="ECO:0000313" key="1">
    <source>
        <dbReference type="EMBL" id="KKL80657.1"/>
    </source>
</evidence>
<protein>
    <submittedName>
        <fullName evidence="1">Uncharacterized protein</fullName>
    </submittedName>
</protein>
<sequence length="116" mass="12390">MTKPSQPDTDSSTPIPWEVEGTLIWAPDAKANIAQVSELRTDDYVGFTPPSISSPDFHEIAANAAFIVRAVNNHAKLLAALEAVADSFGRKLDATLTADEVEALTQVAAVIEEAKK</sequence>
<proteinExistence type="predicted"/>
<organism evidence="1">
    <name type="scientific">marine sediment metagenome</name>
    <dbReference type="NCBI Taxonomy" id="412755"/>
    <lineage>
        <taxon>unclassified sequences</taxon>
        <taxon>metagenomes</taxon>
        <taxon>ecological metagenomes</taxon>
    </lineage>
</organism>
<comment type="caution">
    <text evidence="1">The sequence shown here is derived from an EMBL/GenBank/DDBJ whole genome shotgun (WGS) entry which is preliminary data.</text>
</comment>
<gene>
    <name evidence="1" type="ORF">LCGC14_2002520</name>
</gene>
<name>A0A0F9HZT9_9ZZZZ</name>